<keyword evidence="1" id="KW-0812">Transmembrane</keyword>
<accession>I3CZS1</accession>
<keyword evidence="1" id="KW-0472">Membrane</keyword>
<gene>
    <name evidence="2" type="ORF">BD31_I2068</name>
</gene>
<keyword evidence="1" id="KW-1133">Transmembrane helix</keyword>
<feature type="transmembrane region" description="Helical" evidence="1">
    <location>
        <begin position="25"/>
        <end position="44"/>
    </location>
</feature>
<evidence type="ECO:0000313" key="2">
    <source>
        <dbReference type="EMBL" id="EIJ64964.1"/>
    </source>
</evidence>
<dbReference type="Proteomes" id="UP000003423">
    <property type="component" value="Unassembled WGS sequence"/>
</dbReference>
<sequence length="45" mass="5117">MNLKSIRKSKLFHREKMQQLQGKDYLKIAAIVGIIVVPLIVGLIL</sequence>
<organism evidence="2 3">
    <name type="scientific">Candidatus Nitrosopumilus salarius BD31</name>
    <dbReference type="NCBI Taxonomy" id="859350"/>
    <lineage>
        <taxon>Archaea</taxon>
        <taxon>Nitrososphaerota</taxon>
        <taxon>Nitrososphaeria</taxon>
        <taxon>Nitrosopumilales</taxon>
        <taxon>Nitrosopumilaceae</taxon>
        <taxon>Nitrosopumilus</taxon>
    </lineage>
</organism>
<protein>
    <submittedName>
        <fullName evidence="2">Uncharacterized protein</fullName>
    </submittedName>
</protein>
<proteinExistence type="predicted"/>
<name>I3CZS1_9ARCH</name>
<reference evidence="2 3" key="1">
    <citation type="journal article" date="2012" name="J. Bacteriol.">
        <title>Genome sequence of "Candidatus Nitrosopumilus salaria" BD31, an ammonia-oxidizing archaeon from the San Francisco Bay estuary.</title>
        <authorList>
            <person name="Mosier A.C."/>
            <person name="Allen E.E."/>
            <person name="Kim M."/>
            <person name="Ferriera S."/>
            <person name="Francis C.A."/>
        </authorList>
    </citation>
    <scope>NUCLEOTIDE SEQUENCE [LARGE SCALE GENOMIC DNA]</scope>
    <source>
        <strain evidence="2 3">BD31</strain>
    </source>
</reference>
<evidence type="ECO:0000313" key="3">
    <source>
        <dbReference type="Proteomes" id="UP000003423"/>
    </source>
</evidence>
<comment type="caution">
    <text evidence="2">The sequence shown here is derived from an EMBL/GenBank/DDBJ whole genome shotgun (WGS) entry which is preliminary data.</text>
</comment>
<dbReference type="EMBL" id="AEXL02000166">
    <property type="protein sequence ID" value="EIJ64964.1"/>
    <property type="molecule type" value="Genomic_DNA"/>
</dbReference>
<dbReference type="PATRIC" id="fig|859350.6.peg.1947"/>
<dbReference type="AlphaFoldDB" id="I3CZS1"/>
<keyword evidence="3" id="KW-1185">Reference proteome</keyword>
<evidence type="ECO:0000256" key="1">
    <source>
        <dbReference type="SAM" id="Phobius"/>
    </source>
</evidence>